<feature type="active site" description="Acyl-thioester intermediate" evidence="2">
    <location>
        <position position="223"/>
    </location>
</feature>
<keyword evidence="4" id="KW-0472">Membrane</keyword>
<dbReference type="Proteomes" id="UP000216004">
    <property type="component" value="Unassembled WGS sequence"/>
</dbReference>
<evidence type="ECO:0000256" key="2">
    <source>
        <dbReference type="PIRSR" id="PIRSR605754-1"/>
    </source>
</evidence>
<dbReference type="NCBIfam" id="NF033745">
    <property type="entry name" value="class_C_sortase"/>
    <property type="match status" value="1"/>
</dbReference>
<dbReference type="EMBL" id="MWWS01000003">
    <property type="protein sequence ID" value="OZG50717.1"/>
    <property type="molecule type" value="Genomic_DNA"/>
</dbReference>
<feature type="compositionally biased region" description="Basic residues" evidence="3">
    <location>
        <begin position="313"/>
        <end position="350"/>
    </location>
</feature>
<proteinExistence type="predicted"/>
<feature type="region of interest" description="Disordered" evidence="3">
    <location>
        <begin position="290"/>
        <end position="350"/>
    </location>
</feature>
<evidence type="ECO:0000313" key="5">
    <source>
        <dbReference type="EMBL" id="OZG48580.1"/>
    </source>
</evidence>
<feature type="transmembrane region" description="Helical" evidence="4">
    <location>
        <begin position="260"/>
        <end position="280"/>
    </location>
</feature>
<dbReference type="SUPFAM" id="SSF63817">
    <property type="entry name" value="Sortase"/>
    <property type="match status" value="1"/>
</dbReference>
<dbReference type="InterPro" id="IPR005754">
    <property type="entry name" value="Sortase"/>
</dbReference>
<feature type="compositionally biased region" description="Polar residues" evidence="3">
    <location>
        <begin position="299"/>
        <end position="312"/>
    </location>
</feature>
<accession>A0A261ENX9</accession>
<keyword evidence="1" id="KW-0378">Hydrolase</keyword>
<dbReference type="InterPro" id="IPR042002">
    <property type="entry name" value="Sortase_C"/>
</dbReference>
<gene>
    <name evidence="6" type="ORF">BOCO_0317</name>
    <name evidence="5" type="ORF">BOCO_1442</name>
</gene>
<dbReference type="Gene3D" id="2.40.260.10">
    <property type="entry name" value="Sortase"/>
    <property type="match status" value="1"/>
</dbReference>
<keyword evidence="4" id="KW-1133">Transmembrane helix</keyword>
<dbReference type="NCBIfam" id="TIGR01076">
    <property type="entry name" value="sortase_fam"/>
    <property type="match status" value="1"/>
</dbReference>
<dbReference type="GO" id="GO:0016787">
    <property type="term" value="F:hydrolase activity"/>
    <property type="evidence" value="ECO:0007669"/>
    <property type="project" value="UniProtKB-KW"/>
</dbReference>
<evidence type="ECO:0000313" key="7">
    <source>
        <dbReference type="Proteomes" id="UP000216004"/>
    </source>
</evidence>
<protein>
    <submittedName>
        <fullName evidence="5">Sortase SrtC</fullName>
    </submittedName>
</protein>
<dbReference type="AlphaFoldDB" id="A0A261ENX9"/>
<evidence type="ECO:0000256" key="1">
    <source>
        <dbReference type="ARBA" id="ARBA00022801"/>
    </source>
</evidence>
<dbReference type="Pfam" id="PF04203">
    <property type="entry name" value="Sortase"/>
    <property type="match status" value="1"/>
</dbReference>
<evidence type="ECO:0000313" key="6">
    <source>
        <dbReference type="EMBL" id="OZG50717.1"/>
    </source>
</evidence>
<organism evidence="5 7">
    <name type="scientific">Bombiscardovia coagulans</name>
    <dbReference type="NCBI Taxonomy" id="686666"/>
    <lineage>
        <taxon>Bacteria</taxon>
        <taxon>Bacillati</taxon>
        <taxon>Actinomycetota</taxon>
        <taxon>Actinomycetes</taxon>
        <taxon>Bifidobacteriales</taxon>
        <taxon>Bifidobacteriaceae</taxon>
        <taxon>Bombiscardovia</taxon>
    </lineage>
</organism>
<comment type="caution">
    <text evidence="5">The sequence shown here is derived from an EMBL/GenBank/DDBJ whole genome shotgun (WGS) entry which is preliminary data.</text>
</comment>
<dbReference type="EMBL" id="MWWS01000014">
    <property type="protein sequence ID" value="OZG48580.1"/>
    <property type="molecule type" value="Genomic_DNA"/>
</dbReference>
<dbReference type="InterPro" id="IPR023365">
    <property type="entry name" value="Sortase_dom-sf"/>
</dbReference>
<sequence>MGWWQRVRRGQWWSALLVFVLVAAGVSALVYPSAASWVAQYEQSRLIGQGVPHEGQVSAQEEQRYIQAAYAYNNALHAGAAYRANTNQPFSQQGKDLHERYEQTLPAGHGLMARLQVPSIRVDVPVYHGTSDATLLMGIGHLEGTSVPVGGSGTHAVLTGHRGLAQATLFTNLDKVKVGDQFTISSFHHVVTYQVVNTQVVEPEQTRSLQPVEGQDLVTLVTCTPLGINTQRIFVTGQRVFPTPVQARQAAVSKPSVPSFPWWLLVLVVVLVADSGWLVVSVKQPGKHGWLAGKREQTGHQPTHKPSSQQSIKRTHKQSIKQSSKRTPKPSIKRSHRPKHKLAYKHQPKH</sequence>
<keyword evidence="4" id="KW-0812">Transmembrane</keyword>
<reference evidence="5 7" key="1">
    <citation type="journal article" date="2017" name="BMC Genomics">
        <title>Comparative genomic and phylogenomic analyses of the Bifidobacteriaceae family.</title>
        <authorList>
            <person name="Lugli G.A."/>
            <person name="Milani C."/>
            <person name="Turroni F."/>
            <person name="Duranti S."/>
            <person name="Mancabelli L."/>
            <person name="Mangifesta M."/>
            <person name="Ferrario C."/>
            <person name="Modesto M."/>
            <person name="Mattarelli P."/>
            <person name="Jiri K."/>
            <person name="van Sinderen D."/>
            <person name="Ventura M."/>
        </authorList>
    </citation>
    <scope>NUCLEOTIDE SEQUENCE [LARGE SCALE GENOMIC DNA]</scope>
    <source>
        <strain evidence="5 7">DSM 22924</strain>
    </source>
</reference>
<evidence type="ECO:0000256" key="4">
    <source>
        <dbReference type="SAM" id="Phobius"/>
    </source>
</evidence>
<evidence type="ECO:0000256" key="3">
    <source>
        <dbReference type="SAM" id="MobiDB-lite"/>
    </source>
</evidence>
<dbReference type="CDD" id="cd05827">
    <property type="entry name" value="Sortase_C"/>
    <property type="match status" value="1"/>
</dbReference>
<keyword evidence="7" id="KW-1185">Reference proteome</keyword>
<feature type="active site" description="Proton donor/acceptor" evidence="2">
    <location>
        <position position="161"/>
    </location>
</feature>
<name>A0A261ENX9_9BIFI</name>